<feature type="signal peptide" evidence="1">
    <location>
        <begin position="1"/>
        <end position="23"/>
    </location>
</feature>
<feature type="chain" id="PRO_5039471894" evidence="1">
    <location>
        <begin position="24"/>
        <end position="90"/>
    </location>
</feature>
<dbReference type="AlphaFoldDB" id="A0A0A2UNP9"/>
<evidence type="ECO:0000313" key="3">
    <source>
        <dbReference type="Proteomes" id="UP000030153"/>
    </source>
</evidence>
<dbReference type="RefSeq" id="WP_036787309.1">
    <property type="nucleotide sequence ID" value="NZ_AVBG01000020.1"/>
</dbReference>
<dbReference type="STRING" id="1385513.N780_09510"/>
<comment type="caution">
    <text evidence="2">The sequence shown here is derived from an EMBL/GenBank/DDBJ whole genome shotgun (WGS) entry which is preliminary data.</text>
</comment>
<accession>A0A0A2UNP9</accession>
<dbReference type="EMBL" id="AVBG01000020">
    <property type="protein sequence ID" value="KGP89872.1"/>
    <property type="molecule type" value="Genomic_DNA"/>
</dbReference>
<gene>
    <name evidence="2" type="ORF">N780_09510</name>
</gene>
<keyword evidence="3" id="KW-1185">Reference proteome</keyword>
<dbReference type="Proteomes" id="UP000030153">
    <property type="component" value="Unassembled WGS sequence"/>
</dbReference>
<organism evidence="2 3">
    <name type="scientific">Pontibacillus chungwhensis BH030062</name>
    <dbReference type="NCBI Taxonomy" id="1385513"/>
    <lineage>
        <taxon>Bacteria</taxon>
        <taxon>Bacillati</taxon>
        <taxon>Bacillota</taxon>
        <taxon>Bacilli</taxon>
        <taxon>Bacillales</taxon>
        <taxon>Bacillaceae</taxon>
        <taxon>Pontibacillus</taxon>
    </lineage>
</organism>
<proteinExistence type="predicted"/>
<evidence type="ECO:0000313" key="2">
    <source>
        <dbReference type="EMBL" id="KGP89872.1"/>
    </source>
</evidence>
<protein>
    <submittedName>
        <fullName evidence="2">Uncharacterized protein</fullName>
    </submittedName>
</protein>
<name>A0A0A2UNP9_9BACI</name>
<sequence>MRSWILFFAIILLFMGTTAQVNAESYEYRTSISTWLWDTSMIMNEPDEVLQDLKAKHVQKLYLQVNRDVPEHDYKSFIKKASQQGIDVMR</sequence>
<reference evidence="2 3" key="1">
    <citation type="submission" date="2013-08" db="EMBL/GenBank/DDBJ databases">
        <title>Genome of Pontibacillus chungwhensis.</title>
        <authorList>
            <person name="Wang Q."/>
            <person name="Wang G."/>
        </authorList>
    </citation>
    <scope>NUCLEOTIDE SEQUENCE [LARGE SCALE GENOMIC DNA]</scope>
    <source>
        <strain evidence="2 3">BH030062</strain>
    </source>
</reference>
<keyword evidence="1" id="KW-0732">Signal</keyword>
<evidence type="ECO:0000256" key="1">
    <source>
        <dbReference type="SAM" id="SignalP"/>
    </source>
</evidence>